<name>A0A1J9QL00_9EURO</name>
<accession>A0A1J9QL00</accession>
<keyword evidence="3" id="KW-1185">Reference proteome</keyword>
<feature type="region of interest" description="Disordered" evidence="1">
    <location>
        <begin position="389"/>
        <end position="425"/>
    </location>
</feature>
<evidence type="ECO:0000313" key="2">
    <source>
        <dbReference type="EMBL" id="OJD15877.1"/>
    </source>
</evidence>
<reference evidence="2 3" key="1">
    <citation type="submission" date="2015-07" db="EMBL/GenBank/DDBJ databases">
        <title>Emmonsia species relationships and genome sequence.</title>
        <authorList>
            <consortium name="The Broad Institute Genomics Platform"/>
            <person name="Cuomo C.A."/>
            <person name="Munoz J.F."/>
            <person name="Imamovic A."/>
            <person name="Priest M.E."/>
            <person name="Young S."/>
            <person name="Clay O.K."/>
            <person name="McEwen J.G."/>
        </authorList>
    </citation>
    <scope>NUCLEOTIDE SEQUENCE [LARGE SCALE GENOMIC DNA]</scope>
    <source>
        <strain evidence="2 3">UAMH 9510</strain>
    </source>
</reference>
<evidence type="ECO:0000256" key="1">
    <source>
        <dbReference type="SAM" id="MobiDB-lite"/>
    </source>
</evidence>
<comment type="caution">
    <text evidence="2">The sequence shown here is derived from an EMBL/GenBank/DDBJ whole genome shotgun (WGS) entry which is preliminary data.</text>
</comment>
<dbReference type="OrthoDB" id="5419928at2759"/>
<dbReference type="EMBL" id="LGRN01000133">
    <property type="protein sequence ID" value="OJD15877.1"/>
    <property type="molecule type" value="Genomic_DNA"/>
</dbReference>
<feature type="region of interest" description="Disordered" evidence="1">
    <location>
        <begin position="240"/>
        <end position="353"/>
    </location>
</feature>
<organism evidence="2 3">
    <name type="scientific">Emergomyces pasteurianus Ep9510</name>
    <dbReference type="NCBI Taxonomy" id="1447872"/>
    <lineage>
        <taxon>Eukaryota</taxon>
        <taxon>Fungi</taxon>
        <taxon>Dikarya</taxon>
        <taxon>Ascomycota</taxon>
        <taxon>Pezizomycotina</taxon>
        <taxon>Eurotiomycetes</taxon>
        <taxon>Eurotiomycetidae</taxon>
        <taxon>Onygenales</taxon>
        <taxon>Ajellomycetaceae</taxon>
        <taxon>Emergomyces</taxon>
    </lineage>
</organism>
<dbReference type="AlphaFoldDB" id="A0A1J9QL00"/>
<evidence type="ECO:0000313" key="3">
    <source>
        <dbReference type="Proteomes" id="UP000182235"/>
    </source>
</evidence>
<feature type="compositionally biased region" description="Polar residues" evidence="1">
    <location>
        <begin position="302"/>
        <end position="314"/>
    </location>
</feature>
<protein>
    <submittedName>
        <fullName evidence="2">Uncharacterized protein</fullName>
    </submittedName>
</protein>
<dbReference type="VEuPathDB" id="FungiDB:AJ78_03895"/>
<sequence>MSSSFNSTPSRTPSPGPQLRAIRAKRFAANVEDYNVLIEKGGRPAFPLEMSRADYNEGFGEHAAMIDYWSQSFFGQRRRWTRFLNYQQYMRRSMETFTKYQQAVHDHRKTEGIDSSIHLHFDMEQQSKVDQWKEYHYFHHRHLPNKREKAEAARQKRAQQAKDWHAGIRDPSIPEYMGCVYEGETKAESHLPQYMNWIRWIEGELPKIEQECVESGNKGGVDASYPAEQGDEAKEYTGSPLVHAQPVHPSTEKHLRKSRRLTSRTKKPTTSLGVIGAPRVSSRKGTKPAVSAKHLSHADLGTATSSAPPDQSAASKKRATGKDVLTNPSRNKRSRLRNSSTRPTAETGSLRRSQRIIDMAARKAREQAVPETASSNLAVPQVQIRREVRAQQVKRKSKRAPLQRKPQGITKSQPSGRRRPQAAKMNVLAKEIMV</sequence>
<gene>
    <name evidence="2" type="ORF">AJ78_03895</name>
</gene>
<proteinExistence type="predicted"/>
<dbReference type="Proteomes" id="UP000182235">
    <property type="component" value="Unassembled WGS sequence"/>
</dbReference>
<feature type="compositionally biased region" description="Basic residues" evidence="1">
    <location>
        <begin position="392"/>
        <end position="402"/>
    </location>
</feature>
<feature type="compositionally biased region" description="Basic residues" evidence="1">
    <location>
        <begin position="254"/>
        <end position="267"/>
    </location>
</feature>